<proteinExistence type="predicted"/>
<dbReference type="GeneID" id="15806804"/>
<feature type="transmembrane region" description="Helical" evidence="2">
    <location>
        <begin position="889"/>
        <end position="913"/>
    </location>
</feature>
<accession>L0AVY6</accession>
<dbReference type="RefSeq" id="XP_004829433.1">
    <property type="nucleotide sequence ID" value="XM_004829376.1"/>
</dbReference>
<dbReference type="KEGG" id="beq:BEWA_026160"/>
<evidence type="ECO:0000256" key="1">
    <source>
        <dbReference type="SAM" id="MobiDB-lite"/>
    </source>
</evidence>
<dbReference type="EMBL" id="CP001669">
    <property type="protein sequence ID" value="AFZ79767.1"/>
    <property type="molecule type" value="Genomic_DNA"/>
</dbReference>
<dbReference type="Proteomes" id="UP000031512">
    <property type="component" value="Chromosome 1"/>
</dbReference>
<organism evidence="3 4">
    <name type="scientific">Theileria equi strain WA</name>
    <dbReference type="NCBI Taxonomy" id="1537102"/>
    <lineage>
        <taxon>Eukaryota</taxon>
        <taxon>Sar</taxon>
        <taxon>Alveolata</taxon>
        <taxon>Apicomplexa</taxon>
        <taxon>Aconoidasida</taxon>
        <taxon>Piroplasmida</taxon>
        <taxon>Theileriidae</taxon>
        <taxon>Theileria</taxon>
    </lineage>
</organism>
<dbReference type="AlphaFoldDB" id="L0AVY6"/>
<evidence type="ECO:0000256" key="2">
    <source>
        <dbReference type="SAM" id="Phobius"/>
    </source>
</evidence>
<keyword evidence="2" id="KW-0472">Membrane</keyword>
<gene>
    <name evidence="3" type="ORF">BEWA_026160</name>
</gene>
<evidence type="ECO:0000313" key="3">
    <source>
        <dbReference type="EMBL" id="AFZ79767.1"/>
    </source>
</evidence>
<reference evidence="3 4" key="1">
    <citation type="journal article" date="2012" name="BMC Genomics">
        <title>Comparative genomic analysis and phylogenetic position of Theileria equi.</title>
        <authorList>
            <person name="Kappmeyer L.S."/>
            <person name="Thiagarajan M."/>
            <person name="Herndon D.R."/>
            <person name="Ramsay J.D."/>
            <person name="Caler E."/>
            <person name="Djikeng A."/>
            <person name="Gillespie J.J."/>
            <person name="Lau A.O."/>
            <person name="Roalson E.H."/>
            <person name="Silva J.C."/>
            <person name="Silva M.G."/>
            <person name="Suarez C.E."/>
            <person name="Ueti M.W."/>
            <person name="Nene V.M."/>
            <person name="Mealey R.H."/>
            <person name="Knowles D.P."/>
            <person name="Brayton K.A."/>
        </authorList>
    </citation>
    <scope>NUCLEOTIDE SEQUENCE [LARGE SCALE GENOMIC DNA]</scope>
    <source>
        <strain evidence="3 4">WA</strain>
    </source>
</reference>
<feature type="compositionally biased region" description="Basic and acidic residues" evidence="1">
    <location>
        <begin position="812"/>
        <end position="833"/>
    </location>
</feature>
<evidence type="ECO:0000313" key="4">
    <source>
        <dbReference type="Proteomes" id="UP000031512"/>
    </source>
</evidence>
<keyword evidence="2" id="KW-1133">Transmembrane helix</keyword>
<sequence length="918" mass="103966">MTGETLDLHPNKWEYNEKLKAIDTSNWTSTPYIANEYAIQPEKTPFQLGDILYSGRRIEGIILNPMMVKSVLALYNTDRTKLLAFCLCTEEKYHYYANKNTTVDVTETTFTVFSLDSKPDIGVTKKLLENIDENNGIDPLGLLDTCKEIAIKLFKDTDIIFDLNKHPSGDLKKKETYVSHTNGANVVIDDPRPLGNKFVSVDHITSPFTVCGIKFKKKNITVEGGFPDVIFTEFDAYYRRDDNDYDDPLLIILKVQSSHHNTGHIVGRCFLSKNAECKIWNILKVAGFEISDRDIEEILDNIVKKTKFEISGLTSGLQSRLRDGTTDLIIDIEMIPKKDSDTYNYGGNTVHYRKSDIGEGCFLVEHAHNFQTFTIKKIRIEDKSLDTTPIPSSKVLVSLFNVYYSYKVATYPLLIYILYGETQTWLRRFYGDVKWEILGSQTLATRDDLTAIRRILNDSSIPNVAIDFGRTRTTMYYPSGTSLKFRIDRAKVQKSGYYGFKHSRLYGQAFKIKSIVCGTKQLKGINSNVEWESISAYYWGSKPLYEKLLVVQLGDKDKDCYSYGGDDNWIQTDGSLRNNLLGLIDNANCNINKAHVIDLGSKKIYDCQGCGTGITVHTIYSSLYNCYEHTITGDGSSISNFKDGNSYDTGIPEFENFSTVYVYWSLQNFDKPFLIHISGYHGDKHKELPYDQRWYWRVEKVSNRWIKLGKKHAPKVHTESTTILKILNGIQGERRPVKILKQKNVEYTTHQVKGTEHSGHTTRAHSDIGLGSRAVISQATNVRDNTRNAEDGQIVGSRGRDRNGDINQENAFGRHSEDRTSKKTVDIRTDHASPRNSEPELEDLGSRINDISLDSDSREDSFTSETSDNTDSDDTHISHSISDWFQEHAITIGSAGAFAVAVPAVGVTAYCCIKNRKV</sequence>
<protein>
    <submittedName>
        <fullName evidence="3">Uncharacterized protein</fullName>
    </submittedName>
</protein>
<feature type="region of interest" description="Disordered" evidence="1">
    <location>
        <begin position="750"/>
        <end position="876"/>
    </location>
</feature>
<dbReference type="VEuPathDB" id="PiroplasmaDB:BEWA_026160"/>
<keyword evidence="2" id="KW-0812">Transmembrane</keyword>
<keyword evidence="4" id="KW-1185">Reference proteome</keyword>
<name>L0AVY6_THEEQ</name>